<dbReference type="Gene3D" id="1.10.10.60">
    <property type="entry name" value="Homeodomain-like"/>
    <property type="match status" value="1"/>
</dbReference>
<dbReference type="Proteomes" id="UP001491310">
    <property type="component" value="Unassembled WGS sequence"/>
</dbReference>
<accession>A0ABR2YLI3</accession>
<feature type="compositionally biased region" description="Basic and acidic residues" evidence="5">
    <location>
        <begin position="184"/>
        <end position="235"/>
    </location>
</feature>
<organism evidence="7 8">
    <name type="scientific">Coccomyxa subellipsoidea</name>
    <dbReference type="NCBI Taxonomy" id="248742"/>
    <lineage>
        <taxon>Eukaryota</taxon>
        <taxon>Viridiplantae</taxon>
        <taxon>Chlorophyta</taxon>
        <taxon>core chlorophytes</taxon>
        <taxon>Trebouxiophyceae</taxon>
        <taxon>Trebouxiophyceae incertae sedis</taxon>
        <taxon>Coccomyxaceae</taxon>
        <taxon>Coccomyxa</taxon>
    </lineage>
</organism>
<feature type="compositionally biased region" description="Basic residues" evidence="5">
    <location>
        <begin position="236"/>
        <end position="248"/>
    </location>
</feature>
<feature type="compositionally biased region" description="Low complexity" evidence="5">
    <location>
        <begin position="18"/>
        <end position="28"/>
    </location>
</feature>
<dbReference type="PROSITE" id="PS51998">
    <property type="entry name" value="DEK_C"/>
    <property type="match status" value="1"/>
</dbReference>
<keyword evidence="3" id="KW-0238">DNA-binding</keyword>
<name>A0ABR2YLI3_9CHLO</name>
<evidence type="ECO:0000256" key="2">
    <source>
        <dbReference type="ARBA" id="ARBA00022853"/>
    </source>
</evidence>
<dbReference type="Pfam" id="PF08766">
    <property type="entry name" value="DEK_C"/>
    <property type="match status" value="1"/>
</dbReference>
<dbReference type="SUPFAM" id="SSF109715">
    <property type="entry name" value="DEK C-terminal domain"/>
    <property type="match status" value="1"/>
</dbReference>
<comment type="caution">
    <text evidence="7">The sequence shown here is derived from an EMBL/GenBank/DDBJ whole genome shotgun (WGS) entry which is preliminary data.</text>
</comment>
<feature type="region of interest" description="Disordered" evidence="5">
    <location>
        <begin position="333"/>
        <end position="421"/>
    </location>
</feature>
<evidence type="ECO:0000313" key="7">
    <source>
        <dbReference type="EMBL" id="KAK9907327.1"/>
    </source>
</evidence>
<dbReference type="InterPro" id="IPR044198">
    <property type="entry name" value="DEK"/>
</dbReference>
<feature type="region of interest" description="Disordered" evidence="5">
    <location>
        <begin position="184"/>
        <end position="282"/>
    </location>
</feature>
<reference evidence="7 8" key="1">
    <citation type="journal article" date="2024" name="Nat. Commun.">
        <title>Phylogenomics reveals the evolutionary origins of lichenization in chlorophyte algae.</title>
        <authorList>
            <person name="Puginier C."/>
            <person name="Libourel C."/>
            <person name="Otte J."/>
            <person name="Skaloud P."/>
            <person name="Haon M."/>
            <person name="Grisel S."/>
            <person name="Petersen M."/>
            <person name="Berrin J.G."/>
            <person name="Delaux P.M."/>
            <person name="Dal Grande F."/>
            <person name="Keller J."/>
        </authorList>
    </citation>
    <scope>NUCLEOTIDE SEQUENCE [LARGE SCALE GENOMIC DNA]</scope>
    <source>
        <strain evidence="7 8">SAG 216-7</strain>
    </source>
</reference>
<evidence type="ECO:0000256" key="4">
    <source>
        <dbReference type="ARBA" id="ARBA00023242"/>
    </source>
</evidence>
<feature type="compositionally biased region" description="Low complexity" evidence="5">
    <location>
        <begin position="394"/>
        <end position="421"/>
    </location>
</feature>
<keyword evidence="4" id="KW-0539">Nucleus</keyword>
<feature type="domain" description="DEK-C" evidence="6">
    <location>
        <begin position="277"/>
        <end position="332"/>
    </location>
</feature>
<feature type="compositionally biased region" description="Acidic residues" evidence="5">
    <location>
        <begin position="252"/>
        <end position="269"/>
    </location>
</feature>
<comment type="subcellular location">
    <subcellularLocation>
        <location evidence="1">Nucleus</location>
    </subcellularLocation>
</comment>
<dbReference type="InterPro" id="IPR014876">
    <property type="entry name" value="DEK_C"/>
</dbReference>
<protein>
    <recommendedName>
        <fullName evidence="6">DEK-C domain-containing protein</fullName>
    </recommendedName>
</protein>
<feature type="compositionally biased region" description="Acidic residues" evidence="5">
    <location>
        <begin position="350"/>
        <end position="366"/>
    </location>
</feature>
<keyword evidence="2" id="KW-0156">Chromatin regulator</keyword>
<proteinExistence type="predicted"/>
<dbReference type="PANTHER" id="PTHR13468">
    <property type="entry name" value="DEK PROTEIN"/>
    <property type="match status" value="1"/>
</dbReference>
<evidence type="ECO:0000259" key="6">
    <source>
        <dbReference type="PROSITE" id="PS51998"/>
    </source>
</evidence>
<sequence length="421" mass="45861">MAEEEVEAVPMSTEKEPASAAVPDASVPETTGSRKRKQVQFFAPDDVKKTEKLVIKEGKGTKLGDIPNVAFHFTKIVGRDELLEELHFLLFKRKGSAHMRKKGILGFSGFVYEGSAEEGRAKLAEKLGKWKLEDIHRVMDLMDLARGSGSKEVKIGALLDFLEEPKALKDQDLAEKVAKAKEKAKAKKEKEASKKEKEIAKKEKAAVKEPAKKKAKKETPAKKEKAAAKKDDSSTKKKAKPASKRKAKAAVEEEEPEEAEDEEDSDDELPLAVAAGAPNDEELREATVAILKTVQLEDFTMKNLLSRLEKEYGMPFKKRKELLREVINTYVAERKAASAEEKPQPKQDAEPEEAAAGEEDAAEPMEQDAGGEAPEEAQEAAQEPAADADEKPAKQATVAEAAEPEPATAGDASAPAAEPAE</sequence>
<evidence type="ECO:0000256" key="5">
    <source>
        <dbReference type="SAM" id="MobiDB-lite"/>
    </source>
</evidence>
<gene>
    <name evidence="7" type="ORF">WJX75_001539</name>
</gene>
<dbReference type="PANTHER" id="PTHR13468:SF1">
    <property type="entry name" value="PROTEIN DEK"/>
    <property type="match status" value="1"/>
</dbReference>
<evidence type="ECO:0000256" key="3">
    <source>
        <dbReference type="ARBA" id="ARBA00023125"/>
    </source>
</evidence>
<evidence type="ECO:0000313" key="8">
    <source>
        <dbReference type="Proteomes" id="UP001491310"/>
    </source>
</evidence>
<feature type="compositionally biased region" description="Basic and acidic residues" evidence="5">
    <location>
        <begin position="333"/>
        <end position="349"/>
    </location>
</feature>
<keyword evidence="8" id="KW-1185">Reference proteome</keyword>
<dbReference type="EMBL" id="JALJOT010000009">
    <property type="protein sequence ID" value="KAK9907327.1"/>
    <property type="molecule type" value="Genomic_DNA"/>
</dbReference>
<evidence type="ECO:0000256" key="1">
    <source>
        <dbReference type="ARBA" id="ARBA00004123"/>
    </source>
</evidence>
<feature type="region of interest" description="Disordered" evidence="5">
    <location>
        <begin position="1"/>
        <end position="36"/>
    </location>
</feature>